<keyword evidence="2" id="KW-0378">Hydrolase</keyword>
<evidence type="ECO:0000313" key="3">
    <source>
        <dbReference type="Proteomes" id="UP000257144"/>
    </source>
</evidence>
<reference evidence="2 3" key="1">
    <citation type="submission" date="2018-07" db="EMBL/GenBank/DDBJ databases">
        <title>Bacillus sp. YLB-04 draft genome sequence.</title>
        <authorList>
            <person name="Yu L."/>
            <person name="Tang X."/>
        </authorList>
    </citation>
    <scope>NUCLEOTIDE SEQUENCE [LARGE SCALE GENOMIC DNA]</scope>
    <source>
        <strain evidence="2 3">YLB-04</strain>
    </source>
</reference>
<dbReference type="GO" id="GO:0008893">
    <property type="term" value="F:guanosine-3',5'-bis(diphosphate) 3'-diphosphatase activity"/>
    <property type="evidence" value="ECO:0007669"/>
    <property type="project" value="TreeGrafter"/>
</dbReference>
<organism evidence="2 3">
    <name type="scientific">Neobacillus piezotolerans</name>
    <dbReference type="NCBI Taxonomy" id="2259171"/>
    <lineage>
        <taxon>Bacteria</taxon>
        <taxon>Bacillati</taxon>
        <taxon>Bacillota</taxon>
        <taxon>Bacilli</taxon>
        <taxon>Bacillales</taxon>
        <taxon>Bacillaceae</taxon>
        <taxon>Neobacillus</taxon>
    </lineage>
</organism>
<evidence type="ECO:0000313" key="2">
    <source>
        <dbReference type="EMBL" id="RDU38877.1"/>
    </source>
</evidence>
<sequence length="180" mass="20182">MQLIDKALRFAARAHEGQYRKGTKTPYITHPVAVGMLLLKHGYSEELVAAGILHDTVEDTDATLEDIEKIFGRNVAEVVAGCSEPDKSLGWEERKEHTIEFLKTASNEIRAVACADKLHNIASIMDDVTQGGEEIWTRFNRGRDQQEWYYRSLIDSLGTQGTFPLLEELKTAVQTAFANT</sequence>
<gene>
    <name evidence="2" type="ORF">DRW41_04790</name>
</gene>
<protein>
    <submittedName>
        <fullName evidence="2">Phosphohydrolase</fullName>
    </submittedName>
</protein>
<proteinExistence type="predicted"/>
<dbReference type="PANTHER" id="PTHR46246">
    <property type="entry name" value="GUANOSINE-3',5'-BIS(DIPHOSPHATE) 3'-PYROPHOSPHOHYDROLASE MESH1"/>
    <property type="match status" value="1"/>
</dbReference>
<dbReference type="AlphaFoldDB" id="A0A3D8GWP6"/>
<dbReference type="RefSeq" id="WP_115450791.1">
    <property type="nucleotide sequence ID" value="NZ_QNQT01000001.1"/>
</dbReference>
<feature type="domain" description="HD/PDEase" evidence="1">
    <location>
        <begin position="23"/>
        <end position="130"/>
    </location>
</feature>
<keyword evidence="3" id="KW-1185">Reference proteome</keyword>
<dbReference type="InterPro" id="IPR003607">
    <property type="entry name" value="HD/PDEase_dom"/>
</dbReference>
<name>A0A3D8GWP6_9BACI</name>
<dbReference type="EMBL" id="QNQT01000001">
    <property type="protein sequence ID" value="RDU38877.1"/>
    <property type="molecule type" value="Genomic_DNA"/>
</dbReference>
<accession>A0A3D8GWP6</accession>
<dbReference type="SUPFAM" id="SSF109604">
    <property type="entry name" value="HD-domain/PDEase-like"/>
    <property type="match status" value="1"/>
</dbReference>
<dbReference type="PANTHER" id="PTHR46246:SF1">
    <property type="entry name" value="GUANOSINE-3',5'-BIS(DIPHOSPHATE) 3'-PYROPHOSPHOHYDROLASE MESH1"/>
    <property type="match status" value="1"/>
</dbReference>
<evidence type="ECO:0000259" key="1">
    <source>
        <dbReference type="SMART" id="SM00471"/>
    </source>
</evidence>
<dbReference type="OrthoDB" id="9802385at2"/>
<comment type="caution">
    <text evidence="2">The sequence shown here is derived from an EMBL/GenBank/DDBJ whole genome shotgun (WGS) entry which is preliminary data.</text>
</comment>
<dbReference type="Gene3D" id="1.10.3210.10">
    <property type="entry name" value="Hypothetical protein af1432"/>
    <property type="match status" value="1"/>
</dbReference>
<dbReference type="Pfam" id="PF13328">
    <property type="entry name" value="HD_4"/>
    <property type="match status" value="1"/>
</dbReference>
<dbReference type="SMART" id="SM00471">
    <property type="entry name" value="HDc"/>
    <property type="match status" value="1"/>
</dbReference>
<dbReference type="InterPro" id="IPR052194">
    <property type="entry name" value="MESH1"/>
</dbReference>
<dbReference type="Proteomes" id="UP000257144">
    <property type="component" value="Unassembled WGS sequence"/>
</dbReference>